<dbReference type="AlphaFoldDB" id="E3DMY1"/>
<dbReference type="InterPro" id="IPR026268">
    <property type="entry name" value="RseC"/>
</dbReference>
<dbReference type="HOGENOM" id="CLU_124911_2_1_9"/>
<dbReference type="PIRSF" id="PIRSF004923">
    <property type="entry name" value="RseC"/>
    <property type="match status" value="1"/>
</dbReference>
<gene>
    <name evidence="2" type="ordered locus">Hprae_1337</name>
</gene>
<keyword evidence="1" id="KW-1133">Transmembrane helix</keyword>
<dbReference type="OrthoDB" id="2112713at2"/>
<sequence length="145" mass="16240">MKERAKVIQKRDGQSLVQLVKRSACHQCDEKCMLAGDSHEVEEMEVLVNDPIDAEIGSTVELEMDAKPILFSAVMVYLMPLFAIVGGYFAGRSFFSSFISNIEIAGIIGSVAGFFFSFLFLRFFDKKAGAKSYFHPQIIRVVKEN</sequence>
<evidence type="ECO:0000313" key="3">
    <source>
        <dbReference type="Proteomes" id="UP000006866"/>
    </source>
</evidence>
<reference evidence="3" key="1">
    <citation type="submission" date="2010-10" db="EMBL/GenBank/DDBJ databases">
        <title>The complete genome of Halanaerobium praevalens DSM 2228.</title>
        <authorList>
            <consortium name="US DOE Joint Genome Institute (JGI-PGF)"/>
            <person name="Lucas S."/>
            <person name="Copeland A."/>
            <person name="Lapidus A."/>
            <person name="Glavina del Rio T."/>
            <person name="Dalin E."/>
            <person name="Tice H."/>
            <person name="Bruce D."/>
            <person name="Goodwin L."/>
            <person name="Pitluck S."/>
            <person name="Kyrpides N."/>
            <person name="Mavromatis K."/>
            <person name="Ivanova N."/>
            <person name="Ovchinnikova G."/>
            <person name="Chertkov O."/>
            <person name="Detter J.C."/>
            <person name="Han C."/>
            <person name="Larimer F."/>
            <person name="Land M."/>
            <person name="Hauser L."/>
            <person name="Markowitz V."/>
            <person name="Cheng J.-F."/>
            <person name="Hugenholtz P."/>
            <person name="Woyke T."/>
            <person name="Wu D."/>
            <person name="Tindall B."/>
            <person name="Pomrenke H.G."/>
            <person name="Brambilla E."/>
            <person name="Klenk H.-P."/>
            <person name="Eisen J.A."/>
        </authorList>
    </citation>
    <scope>NUCLEOTIDE SEQUENCE [LARGE SCALE GENOMIC DNA]</scope>
    <source>
        <strain evidence="3">ATCC 33744 / DSM 2228 / GSL</strain>
    </source>
</reference>
<reference evidence="2 3" key="2">
    <citation type="journal article" date="2011" name="Stand. Genomic Sci.">
        <title>Complete genome sequence of the extremely halophilic Halanaerobium praevalens type strain (GSL).</title>
        <authorList>
            <person name="Ivanova N."/>
            <person name="Sikorski J."/>
            <person name="Chertkov O."/>
            <person name="Nolan M."/>
            <person name="Lucas S."/>
            <person name="Hammon N."/>
            <person name="Deshpande S."/>
            <person name="Cheng J.F."/>
            <person name="Tapia R."/>
            <person name="Han C."/>
            <person name="Goodwin L."/>
            <person name="Pitluck S."/>
            <person name="Huntemann M."/>
            <person name="Liolios K."/>
            <person name="Pagani I."/>
            <person name="Mavromatis K."/>
            <person name="Ovchinikova G."/>
            <person name="Pati A."/>
            <person name="Chen A."/>
            <person name="Palaniappan K."/>
            <person name="Land M."/>
            <person name="Hauser L."/>
            <person name="Brambilla E.M."/>
            <person name="Kannan K.P."/>
            <person name="Rohde M."/>
            <person name="Tindall B.J."/>
            <person name="Goker M."/>
            <person name="Detter J.C."/>
            <person name="Woyke T."/>
            <person name="Bristow J."/>
            <person name="Eisen J.A."/>
            <person name="Markowitz V."/>
            <person name="Hugenholtz P."/>
            <person name="Kyrpides N.C."/>
            <person name="Klenk H.P."/>
            <person name="Lapidus A."/>
        </authorList>
    </citation>
    <scope>NUCLEOTIDE SEQUENCE [LARGE SCALE GENOMIC DNA]</scope>
    <source>
        <strain evidence="3">ATCC 33744 / DSM 2228 / GSL</strain>
    </source>
</reference>
<dbReference type="RefSeq" id="WP_014553497.1">
    <property type="nucleotide sequence ID" value="NC_017455.1"/>
</dbReference>
<dbReference type="PATRIC" id="fig|572479.3.peg.1352"/>
<dbReference type="eggNOG" id="COG3086">
    <property type="taxonomic scope" value="Bacteria"/>
</dbReference>
<evidence type="ECO:0000313" key="2">
    <source>
        <dbReference type="EMBL" id="ADO77470.1"/>
    </source>
</evidence>
<keyword evidence="3" id="KW-1185">Reference proteome</keyword>
<dbReference type="Pfam" id="PF04246">
    <property type="entry name" value="RseC_MucC"/>
    <property type="match status" value="1"/>
</dbReference>
<dbReference type="KEGG" id="hpk:Hprae_1337"/>
<dbReference type="STRING" id="572479.Hprae_1337"/>
<dbReference type="PANTHER" id="PTHR35867">
    <property type="entry name" value="PROTEIN RSEC"/>
    <property type="match status" value="1"/>
</dbReference>
<feature type="transmembrane region" description="Helical" evidence="1">
    <location>
        <begin position="69"/>
        <end position="90"/>
    </location>
</feature>
<protein>
    <submittedName>
        <fullName evidence="2">Positive regulator of sigma E, RseC/MucC</fullName>
    </submittedName>
</protein>
<proteinExistence type="predicted"/>
<dbReference type="EMBL" id="CP002175">
    <property type="protein sequence ID" value="ADO77470.1"/>
    <property type="molecule type" value="Genomic_DNA"/>
</dbReference>
<dbReference type="PANTHER" id="PTHR35867:SF1">
    <property type="entry name" value="PROTEIN RSEC"/>
    <property type="match status" value="1"/>
</dbReference>
<keyword evidence="1" id="KW-0812">Transmembrane</keyword>
<name>E3DMY1_HALPG</name>
<keyword evidence="1" id="KW-0472">Membrane</keyword>
<organism evidence="2 3">
    <name type="scientific">Halanaerobium praevalens (strain ATCC 33744 / DSM 2228 / GSL)</name>
    <dbReference type="NCBI Taxonomy" id="572479"/>
    <lineage>
        <taxon>Bacteria</taxon>
        <taxon>Bacillati</taxon>
        <taxon>Bacillota</taxon>
        <taxon>Clostridia</taxon>
        <taxon>Halanaerobiales</taxon>
        <taxon>Halanaerobiaceae</taxon>
        <taxon>Halanaerobium</taxon>
    </lineage>
</organism>
<evidence type="ECO:0000256" key="1">
    <source>
        <dbReference type="SAM" id="Phobius"/>
    </source>
</evidence>
<dbReference type="InterPro" id="IPR007359">
    <property type="entry name" value="SigmaE_reg_RseC_MucC"/>
</dbReference>
<feature type="transmembrane region" description="Helical" evidence="1">
    <location>
        <begin position="102"/>
        <end position="124"/>
    </location>
</feature>
<dbReference type="Proteomes" id="UP000006866">
    <property type="component" value="Chromosome"/>
</dbReference>
<accession>E3DMY1</accession>